<feature type="compositionally biased region" description="Basic residues" evidence="1">
    <location>
        <begin position="177"/>
        <end position="187"/>
    </location>
</feature>
<gene>
    <name evidence="2" type="ORF">K461DRAFT_100</name>
</gene>
<evidence type="ECO:0000313" key="2">
    <source>
        <dbReference type="EMBL" id="KAF2156546.1"/>
    </source>
</evidence>
<dbReference type="AlphaFoldDB" id="A0A9P4J871"/>
<keyword evidence="3" id="KW-1185">Reference proteome</keyword>
<feature type="region of interest" description="Disordered" evidence="1">
    <location>
        <begin position="157"/>
        <end position="211"/>
    </location>
</feature>
<dbReference type="EMBL" id="ML996081">
    <property type="protein sequence ID" value="KAF2156546.1"/>
    <property type="molecule type" value="Genomic_DNA"/>
</dbReference>
<protein>
    <submittedName>
        <fullName evidence="2">Uncharacterized protein</fullName>
    </submittedName>
</protein>
<accession>A0A9P4J871</accession>
<name>A0A9P4J871_9PEZI</name>
<sequence length="211" mass="23993">MIGEAQEPSWVGQAAHRLAVSCHRPSCQTCCLSDNLDLSGVPLPQHRRNEHNKFDRHWSRRRQDRTFEQCRGHTIDDRAQICADTGIVRLENLPRRIGNNSQSTKQRWGNCYSRHHSVISQSIRRTRNSGRTILDPTLTLSASDSFYQLDSLRLLNARPPPRSCPASPGSCSERFKLRQRQSKRRNKLSADSIQFTRSSAMLDSGPGLDSD</sequence>
<feature type="compositionally biased region" description="Polar residues" evidence="1">
    <location>
        <begin position="189"/>
        <end position="201"/>
    </location>
</feature>
<dbReference type="Proteomes" id="UP000799439">
    <property type="component" value="Unassembled WGS sequence"/>
</dbReference>
<reference evidence="2" key="1">
    <citation type="journal article" date="2020" name="Stud. Mycol.">
        <title>101 Dothideomycetes genomes: a test case for predicting lifestyles and emergence of pathogens.</title>
        <authorList>
            <person name="Haridas S."/>
            <person name="Albert R."/>
            <person name="Binder M."/>
            <person name="Bloem J."/>
            <person name="Labutti K."/>
            <person name="Salamov A."/>
            <person name="Andreopoulos B."/>
            <person name="Baker S."/>
            <person name="Barry K."/>
            <person name="Bills G."/>
            <person name="Bluhm B."/>
            <person name="Cannon C."/>
            <person name="Castanera R."/>
            <person name="Culley D."/>
            <person name="Daum C."/>
            <person name="Ezra D."/>
            <person name="Gonzalez J."/>
            <person name="Henrissat B."/>
            <person name="Kuo A."/>
            <person name="Liang C."/>
            <person name="Lipzen A."/>
            <person name="Lutzoni F."/>
            <person name="Magnuson J."/>
            <person name="Mondo S."/>
            <person name="Nolan M."/>
            <person name="Ohm R."/>
            <person name="Pangilinan J."/>
            <person name="Park H.-J."/>
            <person name="Ramirez L."/>
            <person name="Alfaro M."/>
            <person name="Sun H."/>
            <person name="Tritt A."/>
            <person name="Yoshinaga Y."/>
            <person name="Zwiers L.-H."/>
            <person name="Turgeon B."/>
            <person name="Goodwin S."/>
            <person name="Spatafora J."/>
            <person name="Crous P."/>
            <person name="Grigoriev I."/>
        </authorList>
    </citation>
    <scope>NUCLEOTIDE SEQUENCE</scope>
    <source>
        <strain evidence="2">CBS 260.36</strain>
    </source>
</reference>
<evidence type="ECO:0000313" key="3">
    <source>
        <dbReference type="Proteomes" id="UP000799439"/>
    </source>
</evidence>
<comment type="caution">
    <text evidence="2">The sequence shown here is derived from an EMBL/GenBank/DDBJ whole genome shotgun (WGS) entry which is preliminary data.</text>
</comment>
<organism evidence="2 3">
    <name type="scientific">Myriangium duriaei CBS 260.36</name>
    <dbReference type="NCBI Taxonomy" id="1168546"/>
    <lineage>
        <taxon>Eukaryota</taxon>
        <taxon>Fungi</taxon>
        <taxon>Dikarya</taxon>
        <taxon>Ascomycota</taxon>
        <taxon>Pezizomycotina</taxon>
        <taxon>Dothideomycetes</taxon>
        <taxon>Dothideomycetidae</taxon>
        <taxon>Myriangiales</taxon>
        <taxon>Myriangiaceae</taxon>
        <taxon>Myriangium</taxon>
    </lineage>
</organism>
<evidence type="ECO:0000256" key="1">
    <source>
        <dbReference type="SAM" id="MobiDB-lite"/>
    </source>
</evidence>
<proteinExistence type="predicted"/>